<dbReference type="Pfam" id="PF04175">
    <property type="entry name" value="DUF406"/>
    <property type="match status" value="1"/>
</dbReference>
<dbReference type="EMBL" id="JAMTCD010000021">
    <property type="protein sequence ID" value="MCT7943002.1"/>
    <property type="molecule type" value="Genomic_DNA"/>
</dbReference>
<dbReference type="GO" id="GO:0005829">
    <property type="term" value="C:cytosol"/>
    <property type="evidence" value="ECO:0007669"/>
    <property type="project" value="TreeGrafter"/>
</dbReference>
<evidence type="ECO:0000313" key="2">
    <source>
        <dbReference type="EMBL" id="MCT7943002.1"/>
    </source>
</evidence>
<dbReference type="InterPro" id="IPR005272">
    <property type="entry name" value="DUF406"/>
</dbReference>
<dbReference type="AlphaFoldDB" id="A0A9X2WQ41"/>
<dbReference type="PANTHER" id="PTHR38769:SF1">
    <property type="entry name" value="UPF0381 PROTEIN YFCZ-RELATED"/>
    <property type="match status" value="1"/>
</dbReference>
<evidence type="ECO:0000256" key="1">
    <source>
        <dbReference type="ARBA" id="ARBA00006201"/>
    </source>
</evidence>
<reference evidence="2" key="1">
    <citation type="journal article" date="2023" name="Int. J. Syst. Evol. Microbiol.">
        <title>&lt;i&gt;Shewanella septentrionalis&lt;/i&gt; sp. nov. and &lt;i&gt;Shewanella holmiensis&lt;/i&gt; sp. nov., isolated from Baltic Sea water and sediments.</title>
        <authorList>
            <person name="Martin-Rodriguez A.J."/>
            <person name="Thorell K."/>
            <person name="Joffre E."/>
            <person name="Jensie-Markopoulos S."/>
            <person name="Moore E.R.B."/>
            <person name="Sjoling A."/>
        </authorList>
    </citation>
    <scope>NUCLEOTIDE SEQUENCE</scope>
    <source>
        <strain evidence="2">SP1S2-7</strain>
    </source>
</reference>
<dbReference type="PANTHER" id="PTHR38769">
    <property type="entry name" value="UPF0381 PROTEIN YFCZ-RELATED"/>
    <property type="match status" value="1"/>
</dbReference>
<dbReference type="RefSeq" id="WP_261299350.1">
    <property type="nucleotide sequence ID" value="NZ_JAMTCD010000021.1"/>
</dbReference>
<comment type="caution">
    <text evidence="2">The sequence shown here is derived from an EMBL/GenBank/DDBJ whole genome shotgun (WGS) entry which is preliminary data.</text>
</comment>
<protein>
    <submittedName>
        <fullName evidence="2">YfcZ/YiiS family protein</fullName>
    </submittedName>
</protein>
<name>A0A9X2WQ41_9GAMM</name>
<proteinExistence type="inferred from homology"/>
<gene>
    <name evidence="2" type="ORF">NE535_14585</name>
</gene>
<dbReference type="Gene3D" id="3.30.70.860">
    <property type="match status" value="1"/>
</dbReference>
<evidence type="ECO:0000313" key="3">
    <source>
        <dbReference type="Proteomes" id="UP001155546"/>
    </source>
</evidence>
<comment type="similarity">
    <text evidence="1">Belongs to the UPF0381 family.</text>
</comment>
<organism evidence="2 3">
    <name type="scientific">Shewanella holmiensis</name>
    <dbReference type="NCBI Taxonomy" id="2952222"/>
    <lineage>
        <taxon>Bacteria</taxon>
        <taxon>Pseudomonadati</taxon>
        <taxon>Pseudomonadota</taxon>
        <taxon>Gammaproteobacteria</taxon>
        <taxon>Alteromonadales</taxon>
        <taxon>Shewanellaceae</taxon>
        <taxon>Shewanella</taxon>
    </lineage>
</organism>
<dbReference type="Proteomes" id="UP001155546">
    <property type="component" value="Unassembled WGS sequence"/>
</dbReference>
<accession>A0A9X2WQ41</accession>
<keyword evidence="3" id="KW-1185">Reference proteome</keyword>
<sequence length="95" mass="10823">MVKKIREQQQNVNDTCTDCGSFVDIGAVIDEHDTELTLIFNGENAKFDAQEIVNKATQRFEHVVVDLSDVDNSIKLTLTFAVTVEKMLFQLENRF</sequence>
<dbReference type="InterPro" id="IPR035571">
    <property type="entry name" value="UPF0234-like_C"/>
</dbReference>